<dbReference type="OrthoDB" id="3693896at2759"/>
<comment type="caution">
    <text evidence="2">The sequence shown here is derived from an EMBL/GenBank/DDBJ whole genome shotgun (WGS) entry which is preliminary data.</text>
</comment>
<feature type="compositionally biased region" description="Basic residues" evidence="1">
    <location>
        <begin position="1"/>
        <end position="17"/>
    </location>
</feature>
<keyword evidence="3" id="KW-1185">Reference proteome</keyword>
<gene>
    <name evidence="2" type="ORF">ST47_g10489</name>
</gene>
<feature type="region of interest" description="Disordered" evidence="1">
    <location>
        <begin position="1"/>
        <end position="32"/>
    </location>
</feature>
<evidence type="ECO:0000313" key="3">
    <source>
        <dbReference type="Proteomes" id="UP000076837"/>
    </source>
</evidence>
<protein>
    <submittedName>
        <fullName evidence="2">Uncharacterized protein</fullName>
    </submittedName>
</protein>
<dbReference type="AlphaFoldDB" id="A0A162VD20"/>
<reference evidence="2 3" key="1">
    <citation type="journal article" date="2016" name="Sci. Rep.">
        <title>Draft genome sequencing and secretome analysis of fungal phytopathogen Ascochyta rabiei provides insight into the necrotrophic effector repertoire.</title>
        <authorList>
            <person name="Verma S."/>
            <person name="Gazara R.K."/>
            <person name="Nizam S."/>
            <person name="Parween S."/>
            <person name="Chattopadhyay D."/>
            <person name="Verma P.K."/>
        </authorList>
    </citation>
    <scope>NUCLEOTIDE SEQUENCE [LARGE SCALE GENOMIC DNA]</scope>
    <source>
        <strain evidence="2 3">ArDII</strain>
    </source>
</reference>
<name>A0A162VD20_DIDRA</name>
<evidence type="ECO:0000256" key="1">
    <source>
        <dbReference type="SAM" id="MobiDB-lite"/>
    </source>
</evidence>
<organism evidence="2 3">
    <name type="scientific">Didymella rabiei</name>
    <name type="common">Chickpea ascochyta blight fungus</name>
    <name type="synonym">Mycosphaerella rabiei</name>
    <dbReference type="NCBI Taxonomy" id="5454"/>
    <lineage>
        <taxon>Eukaryota</taxon>
        <taxon>Fungi</taxon>
        <taxon>Dikarya</taxon>
        <taxon>Ascomycota</taxon>
        <taxon>Pezizomycotina</taxon>
        <taxon>Dothideomycetes</taxon>
        <taxon>Pleosporomycetidae</taxon>
        <taxon>Pleosporales</taxon>
        <taxon>Pleosporineae</taxon>
        <taxon>Didymellaceae</taxon>
        <taxon>Ascochyta</taxon>
    </lineage>
</organism>
<evidence type="ECO:0000313" key="2">
    <source>
        <dbReference type="EMBL" id="KZM18373.1"/>
    </source>
</evidence>
<accession>A0A162VD20</accession>
<dbReference type="EMBL" id="JYNV01000333">
    <property type="protein sequence ID" value="KZM18373.1"/>
    <property type="molecule type" value="Genomic_DNA"/>
</dbReference>
<dbReference type="Proteomes" id="UP000076837">
    <property type="component" value="Unassembled WGS sequence"/>
</dbReference>
<sequence length="235" mass="26859">MATIKQHHSLLHRHHSERSKEHVGPGPNVFDGTDAVTAHKKVAVSRVVEAYDALRAENRSSSPTAEQSTPEDPFAFESLVVSLPNGEVRTFKYLLRKWDSNQHPDPEFEEAVTSWRPQFEEAATKHFFRRIALWNESEEIMLAAKQQKAMELKNGRRRDRAISMSKMWSRERGRALDNEGSVRDELKQVATREGLAQLLWTLLNDQTQPLCPELFEVCKEAVKAKYSIHTIGGTQ</sequence>
<proteinExistence type="predicted"/>